<feature type="transmembrane region" description="Helical" evidence="1">
    <location>
        <begin position="39"/>
        <end position="62"/>
    </location>
</feature>
<protein>
    <recommendedName>
        <fullName evidence="3">TRAP C4-dicarboxylate transport system permease DctM subunit domain-containing protein</fullName>
    </recommendedName>
</protein>
<dbReference type="AlphaFoldDB" id="X1NF72"/>
<evidence type="ECO:0000256" key="1">
    <source>
        <dbReference type="SAM" id="Phobius"/>
    </source>
</evidence>
<name>X1NF72_9ZZZZ</name>
<sequence length="115" mass="12831">VGLESTKLAIPGYTLPFMFIFHPELISWNFTPDLNLLKLGFFLLLAATMSIGIAGGMQGYLIRETKFYERMTLLAGSFMIIPANYILNVSGLVLIGVTLMLQILFKKQEVAVLEE</sequence>
<comment type="caution">
    <text evidence="2">The sequence shown here is derived from an EMBL/GenBank/DDBJ whole genome shotgun (WGS) entry which is preliminary data.</text>
</comment>
<evidence type="ECO:0000313" key="2">
    <source>
        <dbReference type="EMBL" id="GAI17319.1"/>
    </source>
</evidence>
<proteinExistence type="predicted"/>
<accession>X1NF72</accession>
<dbReference type="EMBL" id="BARV01008222">
    <property type="protein sequence ID" value="GAI17319.1"/>
    <property type="molecule type" value="Genomic_DNA"/>
</dbReference>
<organism evidence="2">
    <name type="scientific">marine sediment metagenome</name>
    <dbReference type="NCBI Taxonomy" id="412755"/>
    <lineage>
        <taxon>unclassified sequences</taxon>
        <taxon>metagenomes</taxon>
        <taxon>ecological metagenomes</taxon>
    </lineage>
</organism>
<keyword evidence="1" id="KW-0812">Transmembrane</keyword>
<feature type="transmembrane region" description="Helical" evidence="1">
    <location>
        <begin position="83"/>
        <end position="105"/>
    </location>
</feature>
<keyword evidence="1" id="KW-0472">Membrane</keyword>
<evidence type="ECO:0008006" key="3">
    <source>
        <dbReference type="Google" id="ProtNLM"/>
    </source>
</evidence>
<feature type="non-terminal residue" evidence="2">
    <location>
        <position position="1"/>
    </location>
</feature>
<gene>
    <name evidence="2" type="ORF">S06H3_16599</name>
</gene>
<reference evidence="2" key="1">
    <citation type="journal article" date="2014" name="Front. Microbiol.">
        <title>High frequency of phylogenetically diverse reductive dehalogenase-homologous genes in deep subseafloor sedimentary metagenomes.</title>
        <authorList>
            <person name="Kawai M."/>
            <person name="Futagami T."/>
            <person name="Toyoda A."/>
            <person name="Takaki Y."/>
            <person name="Nishi S."/>
            <person name="Hori S."/>
            <person name="Arai W."/>
            <person name="Tsubouchi T."/>
            <person name="Morono Y."/>
            <person name="Uchiyama I."/>
            <person name="Ito T."/>
            <person name="Fujiyama A."/>
            <person name="Inagaki F."/>
            <person name="Takami H."/>
        </authorList>
    </citation>
    <scope>NUCLEOTIDE SEQUENCE</scope>
    <source>
        <strain evidence="2">Expedition CK06-06</strain>
    </source>
</reference>
<keyword evidence="1" id="KW-1133">Transmembrane helix</keyword>